<evidence type="ECO:0000313" key="2">
    <source>
        <dbReference type="EMBL" id="KIK73031.1"/>
    </source>
</evidence>
<dbReference type="PROSITE" id="PS00729">
    <property type="entry name" value="AP_NUCLEASE_F2_1"/>
    <property type="match status" value="1"/>
</dbReference>
<gene>
    <name evidence="2" type="ORF">PAXRUDRAFT_21305</name>
</gene>
<dbReference type="GO" id="GO:0008270">
    <property type="term" value="F:zinc ion binding"/>
    <property type="evidence" value="ECO:0007669"/>
    <property type="project" value="InterPro"/>
</dbReference>
<evidence type="ECO:0000313" key="3">
    <source>
        <dbReference type="Proteomes" id="UP000054538"/>
    </source>
</evidence>
<sequence length="115" mass="12554">MLASAPTMDSASDDYQSVTYALVRITTLLLESRGDTDTNAVTGIAADEPTGTKTTRRRRSSRTGTRKEPPISIPSDFAFSRVFAKIGARMNEFGYDSKHVLPHGSYLINLGNPDE</sequence>
<dbReference type="Gene3D" id="3.20.20.150">
    <property type="entry name" value="Divalent-metal-dependent TIM barrel enzymes"/>
    <property type="match status" value="1"/>
</dbReference>
<dbReference type="HOGENOM" id="CLU_2109815_0_0_1"/>
<keyword evidence="3" id="KW-1185">Reference proteome</keyword>
<dbReference type="InParanoid" id="A0A0D0CQF3"/>
<dbReference type="EMBL" id="KN830176">
    <property type="protein sequence ID" value="KIK73031.1"/>
    <property type="molecule type" value="Genomic_DNA"/>
</dbReference>
<dbReference type="Proteomes" id="UP000054538">
    <property type="component" value="Unassembled WGS sequence"/>
</dbReference>
<dbReference type="STRING" id="930991.A0A0D0CQF3"/>
<accession>A0A0D0CQF3</accession>
<protein>
    <submittedName>
        <fullName evidence="2">Uncharacterized protein</fullName>
    </submittedName>
</protein>
<proteinExistence type="predicted"/>
<reference evidence="3" key="2">
    <citation type="submission" date="2015-01" db="EMBL/GenBank/DDBJ databases">
        <title>Evolutionary Origins and Diversification of the Mycorrhizal Mutualists.</title>
        <authorList>
            <consortium name="DOE Joint Genome Institute"/>
            <consortium name="Mycorrhizal Genomics Consortium"/>
            <person name="Kohler A."/>
            <person name="Kuo A."/>
            <person name="Nagy L.G."/>
            <person name="Floudas D."/>
            <person name="Copeland A."/>
            <person name="Barry K.W."/>
            <person name="Cichocki N."/>
            <person name="Veneault-Fourrey C."/>
            <person name="LaButti K."/>
            <person name="Lindquist E.A."/>
            <person name="Lipzen A."/>
            <person name="Lundell T."/>
            <person name="Morin E."/>
            <person name="Murat C."/>
            <person name="Riley R."/>
            <person name="Ohm R."/>
            <person name="Sun H."/>
            <person name="Tunlid A."/>
            <person name="Henrissat B."/>
            <person name="Grigoriev I.V."/>
            <person name="Hibbett D.S."/>
            <person name="Martin F."/>
        </authorList>
    </citation>
    <scope>NUCLEOTIDE SEQUENCE [LARGE SCALE GENOMIC DNA]</scope>
    <source>
        <strain evidence="3">Ve08.2h10</strain>
    </source>
</reference>
<evidence type="ECO:0000256" key="1">
    <source>
        <dbReference type="SAM" id="MobiDB-lite"/>
    </source>
</evidence>
<feature type="region of interest" description="Disordered" evidence="1">
    <location>
        <begin position="40"/>
        <end position="72"/>
    </location>
</feature>
<reference evidence="2 3" key="1">
    <citation type="submission" date="2014-04" db="EMBL/GenBank/DDBJ databases">
        <authorList>
            <consortium name="DOE Joint Genome Institute"/>
            <person name="Kuo A."/>
            <person name="Kohler A."/>
            <person name="Jargeat P."/>
            <person name="Nagy L.G."/>
            <person name="Floudas D."/>
            <person name="Copeland A."/>
            <person name="Barry K.W."/>
            <person name="Cichocki N."/>
            <person name="Veneault-Fourrey C."/>
            <person name="LaButti K."/>
            <person name="Lindquist E.A."/>
            <person name="Lipzen A."/>
            <person name="Lundell T."/>
            <person name="Morin E."/>
            <person name="Murat C."/>
            <person name="Sun H."/>
            <person name="Tunlid A."/>
            <person name="Henrissat B."/>
            <person name="Grigoriev I.V."/>
            <person name="Hibbett D.S."/>
            <person name="Martin F."/>
            <person name="Nordberg H.P."/>
            <person name="Cantor M.N."/>
            <person name="Hua S.X."/>
        </authorList>
    </citation>
    <scope>NUCLEOTIDE SEQUENCE [LARGE SCALE GENOMIC DNA]</scope>
    <source>
        <strain evidence="2 3">Ve08.2h10</strain>
    </source>
</reference>
<name>A0A0D0CQF3_9AGAM</name>
<dbReference type="OrthoDB" id="7663182at2759"/>
<dbReference type="InterPro" id="IPR018246">
    <property type="entry name" value="AP_endonuc_F2_Zn_BS"/>
</dbReference>
<dbReference type="AlphaFoldDB" id="A0A0D0CQF3"/>
<organism evidence="2 3">
    <name type="scientific">Paxillus rubicundulus Ve08.2h10</name>
    <dbReference type="NCBI Taxonomy" id="930991"/>
    <lineage>
        <taxon>Eukaryota</taxon>
        <taxon>Fungi</taxon>
        <taxon>Dikarya</taxon>
        <taxon>Basidiomycota</taxon>
        <taxon>Agaricomycotina</taxon>
        <taxon>Agaricomycetes</taxon>
        <taxon>Agaricomycetidae</taxon>
        <taxon>Boletales</taxon>
        <taxon>Paxilineae</taxon>
        <taxon>Paxillaceae</taxon>
        <taxon>Paxillus</taxon>
    </lineage>
</organism>